<dbReference type="RefSeq" id="WP_085878449.1">
    <property type="nucleotide sequence ID" value="NZ_FWFZ01000006.1"/>
</dbReference>
<dbReference type="EMBL" id="FWFZ01000006">
    <property type="protein sequence ID" value="SLN40327.1"/>
    <property type="molecule type" value="Genomic_DNA"/>
</dbReference>
<dbReference type="PANTHER" id="PTHR30613:SF1">
    <property type="entry name" value="DUF1479 DOMAIN PROTEIN (AFU_ORTHOLOGUE AFUA_5G09280)"/>
    <property type="match status" value="1"/>
</dbReference>
<evidence type="ECO:0008006" key="3">
    <source>
        <dbReference type="Google" id="ProtNLM"/>
    </source>
</evidence>
<dbReference type="SUPFAM" id="SSF51197">
    <property type="entry name" value="Clavaminate synthase-like"/>
    <property type="match status" value="1"/>
</dbReference>
<reference evidence="1 2" key="1">
    <citation type="submission" date="2017-03" db="EMBL/GenBank/DDBJ databases">
        <authorList>
            <person name="Afonso C.L."/>
            <person name="Miller P.J."/>
            <person name="Scott M.A."/>
            <person name="Spackman E."/>
            <person name="Goraichik I."/>
            <person name="Dimitrov K.M."/>
            <person name="Suarez D.L."/>
            <person name="Swayne D.E."/>
        </authorList>
    </citation>
    <scope>NUCLEOTIDE SEQUENCE [LARGE SCALE GENOMIC DNA]</scope>
    <source>
        <strain evidence="1 2">CECT 7023</strain>
    </source>
</reference>
<organism evidence="1 2">
    <name type="scientific">Roseisalinus antarcticus</name>
    <dbReference type="NCBI Taxonomy" id="254357"/>
    <lineage>
        <taxon>Bacteria</taxon>
        <taxon>Pseudomonadati</taxon>
        <taxon>Pseudomonadota</taxon>
        <taxon>Alphaproteobacteria</taxon>
        <taxon>Rhodobacterales</taxon>
        <taxon>Roseobacteraceae</taxon>
        <taxon>Roseisalinus</taxon>
    </lineage>
</organism>
<evidence type="ECO:0000313" key="2">
    <source>
        <dbReference type="Proteomes" id="UP000193900"/>
    </source>
</evidence>
<dbReference type="Gene3D" id="2.60.120.330">
    <property type="entry name" value="B-lactam Antibiotic, Isopenicillin N Synthase, Chain"/>
    <property type="match status" value="1"/>
</dbReference>
<protein>
    <recommendedName>
        <fullName evidence="3">Phytanoyl-CoA dioxygenase (PhyH)</fullName>
    </recommendedName>
</protein>
<keyword evidence="2" id="KW-1185">Reference proteome</keyword>
<dbReference type="InterPro" id="IPR010856">
    <property type="entry name" value="Gig2-like"/>
</dbReference>
<evidence type="ECO:0000313" key="1">
    <source>
        <dbReference type="EMBL" id="SLN40327.1"/>
    </source>
</evidence>
<gene>
    <name evidence="1" type="ORF">ROA7023_01569</name>
</gene>
<sequence>MVFDPKPYISATKARLRARSDVAASFARLRAATRAAIGDLHEEIARGGSAIPELRHADIASASVSAGAVDEIRRKGCVIVRGVFGRARAERWDAEMGAYIEANDYFTKAKQKAGLDKYFSQLEDAVPQIFGLYWSRPQIDARQDPAMAETKRFLNRLWSIDGPMGPEFDPDLDLVYADRTRRRRPGDTTLGLSPHMDAGSYERWLDPAYQAVYAPVFEGAWEDYDPWKATFRTQVREYESPAVGSMFRTFQGWTGLTEQGPGGGTLQLVPTTLSMPWMLLRALQDDVAGDDLCGAAPGRALGAGPEYHAELLEGLVTIPTVNPGDTVWWHTDVIHAVEGANTSESWANVIYIGASPDCRKNRAFAARQAQAFLAGKSSPDFAPEDYEVDFEGRATLDDLTPLGRRQMGLA</sequence>
<accession>A0A1Y5SGH5</accession>
<dbReference type="OrthoDB" id="5620327at2"/>
<proteinExistence type="predicted"/>
<dbReference type="AlphaFoldDB" id="A0A1Y5SGH5"/>
<dbReference type="InterPro" id="IPR027443">
    <property type="entry name" value="IPNS-like_sf"/>
</dbReference>
<name>A0A1Y5SGH5_9RHOB</name>
<dbReference type="Proteomes" id="UP000193900">
    <property type="component" value="Unassembled WGS sequence"/>
</dbReference>
<dbReference type="Pfam" id="PF07350">
    <property type="entry name" value="Gig2-like"/>
    <property type="match status" value="1"/>
</dbReference>
<dbReference type="PANTHER" id="PTHR30613">
    <property type="entry name" value="UNCHARACTERIZED PROTEIN YBIU-RELATED"/>
    <property type="match status" value="1"/>
</dbReference>